<dbReference type="InterPro" id="IPR011333">
    <property type="entry name" value="SKP1/BTB/POZ_sf"/>
</dbReference>
<feature type="compositionally biased region" description="Low complexity" evidence="3">
    <location>
        <begin position="76"/>
        <end position="91"/>
    </location>
</feature>
<keyword evidence="5" id="KW-0406">Ion transport</keyword>
<feature type="region of interest" description="Disordered" evidence="3">
    <location>
        <begin position="263"/>
        <end position="310"/>
    </location>
</feature>
<evidence type="ECO:0000256" key="2">
    <source>
        <dbReference type="ARBA" id="ARBA00022490"/>
    </source>
</evidence>
<dbReference type="AlphaFoldDB" id="A0A0D2U014"/>
<comment type="subcellular location">
    <subcellularLocation>
        <location evidence="1">Cytoplasm</location>
    </subcellularLocation>
</comment>
<feature type="domain" description="BTB" evidence="4">
    <location>
        <begin position="335"/>
        <end position="440"/>
    </location>
</feature>
<reference evidence="6" key="1">
    <citation type="submission" date="2011-02" db="EMBL/GenBank/DDBJ databases">
        <title>The Genome Sequence of Capsaspora owczarzaki ATCC 30864.</title>
        <authorList>
            <person name="Russ C."/>
            <person name="Cuomo C."/>
            <person name="Burger G."/>
            <person name="Gray M.W."/>
            <person name="Holland P.W.H."/>
            <person name="King N."/>
            <person name="Lang F.B.F."/>
            <person name="Roger A.J."/>
            <person name="Ruiz-Trillo I."/>
            <person name="Young S.K."/>
            <person name="Zeng Q."/>
            <person name="Gargeya S."/>
            <person name="Alvarado L."/>
            <person name="Berlin A."/>
            <person name="Chapman S.B."/>
            <person name="Chen Z."/>
            <person name="Freedman E."/>
            <person name="Gellesch M."/>
            <person name="Goldberg J."/>
            <person name="Griggs A."/>
            <person name="Gujja S."/>
            <person name="Heilman E."/>
            <person name="Heiman D."/>
            <person name="Howarth C."/>
            <person name="Mehta T."/>
            <person name="Neiman D."/>
            <person name="Pearson M."/>
            <person name="Roberts A."/>
            <person name="Saif S."/>
            <person name="Shea T."/>
            <person name="Shenoy N."/>
            <person name="Sisk P."/>
            <person name="Stolte C."/>
            <person name="Sykes S."/>
            <person name="White J."/>
            <person name="Yandava C."/>
            <person name="Haas B."/>
            <person name="Nusbaum C."/>
            <person name="Birren B."/>
        </authorList>
    </citation>
    <scope>NUCLEOTIDE SEQUENCE</scope>
    <source>
        <strain evidence="6">ATCC 30864</strain>
    </source>
</reference>
<dbReference type="eggNOG" id="KOG3840">
    <property type="taxonomic scope" value="Eukaryota"/>
</dbReference>
<dbReference type="PANTHER" id="PTHR21637:SF0">
    <property type="entry name" value="AT10158P"/>
    <property type="match status" value="1"/>
</dbReference>
<dbReference type="Pfam" id="PF16017">
    <property type="entry name" value="BTB_3"/>
    <property type="match status" value="1"/>
</dbReference>
<sequence length="449" mass="46549">MSGFQEQLLQQQQQQQQQRHWQSPSSLQQQQQNSFQHYGEIAGGNGSSGSSVSSVSGSGSLTGASFALHQHHNQHQHQQPFVFPQHQQQPPATTALNSSPFAGGSGAGTGGLQASSRVTRLSQSLPPLSPTASPAATVQPCPPPAAAAAAATPTGVGSGATIPSTELGGVGVAPRPFQLVQRALASSSSTSTSSASASPVAASPQSRNLFVDVQPAVYAPASSGATFPHAVGPRTPQLASSAAQPVPAEASVAVAAPSIHVTSDAASGGANTSSEPAASSTKDGSVVSQNPSHHTLPTATDRKTSGLSLHLPGASAAAGLPLPKTDNAGTATVASRVVIVVRGHRYRYRVDPAMFQRYPDTMLARMFGSAFDMCKTNTTGEYEIEQPVSPAIFRAVLDYYATGLIVCPENEHVGDLREACDYFLLPFDMSTVRVQDLGKILKALFRRQL</sequence>
<dbReference type="InterPro" id="IPR039886">
    <property type="entry name" value="BTBD10/KCTD20"/>
</dbReference>
<dbReference type="OrthoDB" id="10034757at2759"/>
<feature type="compositionally biased region" description="Low complexity" evidence="3">
    <location>
        <begin position="1"/>
        <end position="36"/>
    </location>
</feature>
<dbReference type="GO" id="GO:0005737">
    <property type="term" value="C:cytoplasm"/>
    <property type="evidence" value="ECO:0007669"/>
    <property type="project" value="UniProtKB-SubCell"/>
</dbReference>
<evidence type="ECO:0000256" key="3">
    <source>
        <dbReference type="SAM" id="MobiDB-lite"/>
    </source>
</evidence>
<keyword evidence="5" id="KW-0813">Transport</keyword>
<feature type="compositionally biased region" description="Low complexity" evidence="3">
    <location>
        <begin position="112"/>
        <end position="139"/>
    </location>
</feature>
<dbReference type="GO" id="GO:0034220">
    <property type="term" value="P:monoatomic ion transmembrane transport"/>
    <property type="evidence" value="ECO:0007669"/>
    <property type="project" value="UniProtKB-KW"/>
</dbReference>
<keyword evidence="5" id="KW-0407">Ion channel</keyword>
<dbReference type="Proteomes" id="UP000008743">
    <property type="component" value="Unassembled WGS sequence"/>
</dbReference>
<dbReference type="PANTHER" id="PTHR21637">
    <property type="entry name" value="BTB/POZ DOMAIN-CONTAINING PROTEIN 10-RELATED"/>
    <property type="match status" value="1"/>
</dbReference>
<feature type="compositionally biased region" description="Polar residues" evidence="3">
    <location>
        <begin position="263"/>
        <end position="298"/>
    </location>
</feature>
<protein>
    <submittedName>
        <fullName evidence="5">Potassium channel tetramerization domain-containing protein</fullName>
    </submittedName>
</protein>
<dbReference type="InterPro" id="IPR000210">
    <property type="entry name" value="BTB/POZ_dom"/>
</dbReference>
<feature type="region of interest" description="Disordered" evidence="3">
    <location>
        <begin position="1"/>
        <end position="162"/>
    </location>
</feature>
<dbReference type="InterPro" id="IPR039885">
    <property type="entry name" value="BTBD10/KCTD20_BTB/POZ"/>
</dbReference>
<gene>
    <name evidence="5" type="ORF">CAOG_000164</name>
</gene>
<feature type="compositionally biased region" description="Low complexity" evidence="3">
    <location>
        <begin position="48"/>
        <end position="59"/>
    </location>
</feature>
<accession>A0A0D2U014</accession>
<evidence type="ECO:0000313" key="5">
    <source>
        <dbReference type="EMBL" id="KJE88516.1"/>
    </source>
</evidence>
<keyword evidence="2" id="KW-0963">Cytoplasm</keyword>
<dbReference type="GO" id="GO:0042327">
    <property type="term" value="P:positive regulation of phosphorylation"/>
    <property type="evidence" value="ECO:0007669"/>
    <property type="project" value="TreeGrafter"/>
</dbReference>
<proteinExistence type="predicted"/>
<dbReference type="InParanoid" id="A0A0D2U014"/>
<dbReference type="SMART" id="SM00225">
    <property type="entry name" value="BTB"/>
    <property type="match status" value="1"/>
</dbReference>
<name>A0A0D2U014_CAPO3</name>
<evidence type="ECO:0000259" key="4">
    <source>
        <dbReference type="SMART" id="SM00225"/>
    </source>
</evidence>
<evidence type="ECO:0000256" key="1">
    <source>
        <dbReference type="ARBA" id="ARBA00004496"/>
    </source>
</evidence>
<dbReference type="EMBL" id="KE346360">
    <property type="protein sequence ID" value="KJE88516.1"/>
    <property type="molecule type" value="Genomic_DNA"/>
</dbReference>
<dbReference type="SUPFAM" id="SSF54695">
    <property type="entry name" value="POZ domain"/>
    <property type="match status" value="1"/>
</dbReference>
<dbReference type="Gene3D" id="3.30.710.10">
    <property type="entry name" value="Potassium Channel Kv1.1, Chain A"/>
    <property type="match status" value="1"/>
</dbReference>
<keyword evidence="6" id="KW-1185">Reference proteome</keyword>
<evidence type="ECO:0000313" key="6">
    <source>
        <dbReference type="Proteomes" id="UP000008743"/>
    </source>
</evidence>
<organism evidence="5 6">
    <name type="scientific">Capsaspora owczarzaki (strain ATCC 30864)</name>
    <dbReference type="NCBI Taxonomy" id="595528"/>
    <lineage>
        <taxon>Eukaryota</taxon>
        <taxon>Filasterea</taxon>
        <taxon>Capsaspora</taxon>
    </lineage>
</organism>